<name>A0A3S5AAU1_9PLAT</name>
<sequence length="177" mass="19040">MEGQLKLQCHRTTETTLDDSARLLSNVRTTGLDFRRPVKAVHKHRPHNRLYAKMPSQHSCQADGGKNDPRPRASPAPGRLARDASSGPRPAAWRRIIRPTDGHPPTAGLAPRDGTREASATCCWAEQMVCEAPASVGAGPNPRRVQEAGVIGGPSAGAPQRRRLPELLREAAVASNS</sequence>
<evidence type="ECO:0000313" key="2">
    <source>
        <dbReference type="EMBL" id="VEL16143.1"/>
    </source>
</evidence>
<gene>
    <name evidence="2" type="ORF">PXEA_LOCUS9583</name>
</gene>
<evidence type="ECO:0000313" key="3">
    <source>
        <dbReference type="Proteomes" id="UP000784294"/>
    </source>
</evidence>
<feature type="region of interest" description="Disordered" evidence="1">
    <location>
        <begin position="39"/>
        <end position="114"/>
    </location>
</feature>
<reference evidence="2" key="1">
    <citation type="submission" date="2018-11" db="EMBL/GenBank/DDBJ databases">
        <authorList>
            <consortium name="Pathogen Informatics"/>
        </authorList>
    </citation>
    <scope>NUCLEOTIDE SEQUENCE</scope>
</reference>
<feature type="compositionally biased region" description="Basic residues" evidence="1">
    <location>
        <begin position="39"/>
        <end position="50"/>
    </location>
</feature>
<evidence type="ECO:0000256" key="1">
    <source>
        <dbReference type="SAM" id="MobiDB-lite"/>
    </source>
</evidence>
<dbReference type="EMBL" id="CAAALY010027298">
    <property type="protein sequence ID" value="VEL16143.1"/>
    <property type="molecule type" value="Genomic_DNA"/>
</dbReference>
<organism evidence="2 3">
    <name type="scientific">Protopolystoma xenopodis</name>
    <dbReference type="NCBI Taxonomy" id="117903"/>
    <lineage>
        <taxon>Eukaryota</taxon>
        <taxon>Metazoa</taxon>
        <taxon>Spiralia</taxon>
        <taxon>Lophotrochozoa</taxon>
        <taxon>Platyhelminthes</taxon>
        <taxon>Monogenea</taxon>
        <taxon>Polyopisthocotylea</taxon>
        <taxon>Polystomatidea</taxon>
        <taxon>Polystomatidae</taxon>
        <taxon>Protopolystoma</taxon>
    </lineage>
</organism>
<protein>
    <submittedName>
        <fullName evidence="2">Uncharacterized protein</fullName>
    </submittedName>
</protein>
<feature type="region of interest" description="Disordered" evidence="1">
    <location>
        <begin position="134"/>
        <end position="160"/>
    </location>
</feature>
<dbReference type="AlphaFoldDB" id="A0A3S5AAU1"/>
<comment type="caution">
    <text evidence="2">The sequence shown here is derived from an EMBL/GenBank/DDBJ whole genome shotgun (WGS) entry which is preliminary data.</text>
</comment>
<keyword evidence="3" id="KW-1185">Reference proteome</keyword>
<proteinExistence type="predicted"/>
<accession>A0A3S5AAU1</accession>
<dbReference type="Proteomes" id="UP000784294">
    <property type="component" value="Unassembled WGS sequence"/>
</dbReference>